<gene>
    <name evidence="1" type="ORF">N3K66_000868</name>
</gene>
<organism evidence="1 2">
    <name type="scientific">Trichothecium roseum</name>
    <dbReference type="NCBI Taxonomy" id="47278"/>
    <lineage>
        <taxon>Eukaryota</taxon>
        <taxon>Fungi</taxon>
        <taxon>Dikarya</taxon>
        <taxon>Ascomycota</taxon>
        <taxon>Pezizomycotina</taxon>
        <taxon>Sordariomycetes</taxon>
        <taxon>Hypocreomycetidae</taxon>
        <taxon>Hypocreales</taxon>
        <taxon>Hypocreales incertae sedis</taxon>
        <taxon>Trichothecium</taxon>
    </lineage>
</organism>
<comment type="caution">
    <text evidence="1">The sequence shown here is derived from an EMBL/GenBank/DDBJ whole genome shotgun (WGS) entry which is preliminary data.</text>
</comment>
<evidence type="ECO:0000313" key="2">
    <source>
        <dbReference type="Proteomes" id="UP001163324"/>
    </source>
</evidence>
<evidence type="ECO:0000313" key="1">
    <source>
        <dbReference type="EMBL" id="KAI9904339.1"/>
    </source>
</evidence>
<dbReference type="Proteomes" id="UP001163324">
    <property type="component" value="Chromosome 1"/>
</dbReference>
<protein>
    <submittedName>
        <fullName evidence="1">Uncharacterized protein</fullName>
    </submittedName>
</protein>
<dbReference type="EMBL" id="CM047940">
    <property type="protein sequence ID" value="KAI9904339.1"/>
    <property type="molecule type" value="Genomic_DNA"/>
</dbReference>
<keyword evidence="2" id="KW-1185">Reference proteome</keyword>
<proteinExistence type="predicted"/>
<sequence length="609" mass="69039">MVDIMTELHLYDGFCGICRIDFVPGETLVTRDGAHHSTTTLIQGGRLVAMNHSIASLKFQSFHAECLSVCSLPVAQYVSRVFPLMCPLTESEQQDRLRWAQSQVAKLPSTWEGPLSCDFEKFRYLISGYLSRLYLAAVSFSLSVEALRSTIREIPRMLMIPCLKIVPVELEGTLYVSSIGPGNPVGAKEIKILSPEKPSDALVIGHDHLGFREVMMGNMSKMPYTNLDPNLWWMAIDLRKGAWIHMKRDGLKLVSVGCEESQENTDTEVAFKAVVQDRRRLRFEHIGPYGSKRRMRSCVWNEPDIIGYSFHIVSGGLQGFYTHTTYDDRRCYRRPGGNLPGDWIFVPVREGETVTQIWRTRFWPSDRLALRLSSRRFIMLGAGHPRAGDWELLQNLGSGKSTMYFEDSASIDFVAFENVRPSASMDASILPEIPYPVSDRFTYRLPFFTSATLRTVTSVTPCLDGDTYTGAILRYKDGHRKVLGQVRLDRLQPSLSLSHNRGFWLCFTPRQGKLMPKVTYMSTIYPDSNPKGNMYLSRHNHVEWWWNGTHDEIIHAGKRSSEIYETPEPTEPKIYKTGNGISVEGSMAEGEPLRGMRMIGQGIPRGKPM</sequence>
<name>A0ACC0VDG2_9HYPO</name>
<reference evidence="1" key="1">
    <citation type="submission" date="2022-10" db="EMBL/GenBank/DDBJ databases">
        <title>Complete Genome of Trichothecium roseum strain YXFP-22015, a Plant Pathogen Isolated from Citrus.</title>
        <authorList>
            <person name="Wang Y."/>
            <person name="Zhu L."/>
        </authorList>
    </citation>
    <scope>NUCLEOTIDE SEQUENCE</scope>
    <source>
        <strain evidence="1">YXFP-22015</strain>
    </source>
</reference>
<accession>A0ACC0VDG2</accession>